<reference evidence="1 2" key="1">
    <citation type="submission" date="2019-07" db="EMBL/GenBank/DDBJ databases">
        <title>De Novo Assembly of kiwifruit Actinidia rufa.</title>
        <authorList>
            <person name="Sugita-Konishi S."/>
            <person name="Sato K."/>
            <person name="Mori E."/>
            <person name="Abe Y."/>
            <person name="Kisaki G."/>
            <person name="Hamano K."/>
            <person name="Suezawa K."/>
            <person name="Otani M."/>
            <person name="Fukuda T."/>
            <person name="Manabe T."/>
            <person name="Gomi K."/>
            <person name="Tabuchi M."/>
            <person name="Akimitsu K."/>
            <person name="Kataoka I."/>
        </authorList>
    </citation>
    <scope>NUCLEOTIDE SEQUENCE [LARGE SCALE GENOMIC DNA]</scope>
    <source>
        <strain evidence="2">cv. Fuchu</strain>
    </source>
</reference>
<evidence type="ECO:0000313" key="2">
    <source>
        <dbReference type="Proteomes" id="UP000585474"/>
    </source>
</evidence>
<accession>A0A7J0EXM5</accession>
<evidence type="ECO:0000313" key="1">
    <source>
        <dbReference type="EMBL" id="GFY91168.1"/>
    </source>
</evidence>
<protein>
    <submittedName>
        <fullName evidence="1">Uncharacterized protein</fullName>
    </submittedName>
</protein>
<dbReference type="Proteomes" id="UP000585474">
    <property type="component" value="Unassembled WGS sequence"/>
</dbReference>
<sequence>MRQIPAAQAQYSFEEASYELPLLRKARRKESRKMRKKLRISCLGWNLNTPSKEKKTRYQAWKLPYHRDYRRSEGKPNTGQQKEHALLTAEGKLKRKQEEIIASVEELSKEGEITKLYQPCSSILLLGFNEQKYFNRPANGENNMQAKRPRWRWRGKLRRILTKQQESHWNIPQSIEPYLTPRTP</sequence>
<comment type="caution">
    <text evidence="1">The sequence shown here is derived from an EMBL/GenBank/DDBJ whole genome shotgun (WGS) entry which is preliminary data.</text>
</comment>
<dbReference type="AlphaFoldDB" id="A0A7J0EXM5"/>
<gene>
    <name evidence="1" type="ORF">Acr_07g0013640</name>
</gene>
<name>A0A7J0EXM5_9ERIC</name>
<proteinExistence type="predicted"/>
<organism evidence="1 2">
    <name type="scientific">Actinidia rufa</name>
    <dbReference type="NCBI Taxonomy" id="165716"/>
    <lineage>
        <taxon>Eukaryota</taxon>
        <taxon>Viridiplantae</taxon>
        <taxon>Streptophyta</taxon>
        <taxon>Embryophyta</taxon>
        <taxon>Tracheophyta</taxon>
        <taxon>Spermatophyta</taxon>
        <taxon>Magnoliopsida</taxon>
        <taxon>eudicotyledons</taxon>
        <taxon>Gunneridae</taxon>
        <taxon>Pentapetalae</taxon>
        <taxon>asterids</taxon>
        <taxon>Ericales</taxon>
        <taxon>Actinidiaceae</taxon>
        <taxon>Actinidia</taxon>
    </lineage>
</organism>
<dbReference type="EMBL" id="BJWL01000007">
    <property type="protein sequence ID" value="GFY91168.1"/>
    <property type="molecule type" value="Genomic_DNA"/>
</dbReference>
<keyword evidence="2" id="KW-1185">Reference proteome</keyword>